<dbReference type="Gene3D" id="2.60.200.20">
    <property type="match status" value="1"/>
</dbReference>
<evidence type="ECO:0000259" key="3">
    <source>
        <dbReference type="PROSITE" id="PS50006"/>
    </source>
</evidence>
<organism evidence="4 5">
    <name type="scientific">Malassezia restricta (strain ATCC 96810 / NBRC 103918 / CBS 7877)</name>
    <name type="common">Seborrheic dermatitis infection agent</name>
    <dbReference type="NCBI Taxonomy" id="425264"/>
    <lineage>
        <taxon>Eukaryota</taxon>
        <taxon>Fungi</taxon>
        <taxon>Dikarya</taxon>
        <taxon>Basidiomycota</taxon>
        <taxon>Ustilaginomycotina</taxon>
        <taxon>Malasseziomycetes</taxon>
        <taxon>Malasseziales</taxon>
        <taxon>Malasseziaceae</taxon>
        <taxon>Malassezia</taxon>
    </lineage>
</organism>
<dbReference type="PANTHER" id="PTHR15715:SF37">
    <property type="entry name" value="LD47843P"/>
    <property type="match status" value="1"/>
</dbReference>
<dbReference type="PANTHER" id="PTHR15715">
    <property type="entry name" value="CENTROSOMAL PROTEIN OF 170 KDA"/>
    <property type="match status" value="1"/>
</dbReference>
<proteinExistence type="predicted"/>
<gene>
    <name evidence="4" type="ORF">DNF11_0270</name>
</gene>
<evidence type="ECO:0000256" key="1">
    <source>
        <dbReference type="SAM" id="Coils"/>
    </source>
</evidence>
<evidence type="ECO:0000313" key="4">
    <source>
        <dbReference type="EMBL" id="AYO41220.1"/>
    </source>
</evidence>
<dbReference type="SMART" id="SM00240">
    <property type="entry name" value="FHA"/>
    <property type="match status" value="1"/>
</dbReference>
<feature type="domain" description="FHA" evidence="3">
    <location>
        <begin position="64"/>
        <end position="120"/>
    </location>
</feature>
<keyword evidence="2" id="KW-0472">Membrane</keyword>
<dbReference type="GO" id="GO:0005737">
    <property type="term" value="C:cytoplasm"/>
    <property type="evidence" value="ECO:0007669"/>
    <property type="project" value="TreeGrafter"/>
</dbReference>
<reference evidence="4 5" key="1">
    <citation type="submission" date="2018-10" db="EMBL/GenBank/DDBJ databases">
        <title>Complete genome sequence of Malassezia restricta CBS 7877.</title>
        <authorList>
            <person name="Morand S.C."/>
            <person name="Bertignac M."/>
            <person name="Iltis A."/>
            <person name="Kolder I."/>
            <person name="Pirovano W."/>
            <person name="Jourdain R."/>
            <person name="Clavaud C."/>
        </authorList>
    </citation>
    <scope>NUCLEOTIDE SEQUENCE [LARGE SCALE GENOMIC DNA]</scope>
    <source>
        <strain evidence="4 5">CBS 7877</strain>
    </source>
</reference>
<dbReference type="AlphaFoldDB" id="A0A3G2RZS3"/>
<dbReference type="PROSITE" id="PS50006">
    <property type="entry name" value="FHA_DOMAIN"/>
    <property type="match status" value="1"/>
</dbReference>
<protein>
    <recommendedName>
        <fullName evidence="3">FHA domain-containing protein</fullName>
    </recommendedName>
</protein>
<evidence type="ECO:0000256" key="2">
    <source>
        <dbReference type="SAM" id="Phobius"/>
    </source>
</evidence>
<keyword evidence="1" id="KW-0175">Coiled coil</keyword>
<sequence length="559" mass="61882">MSQKPNEKAQDATSHNFSSVLAASKQPVSSQDALNYPALHLYPLNDTFVSKQINLAPTNSREHIKIGRYSNNKTVPSPVNGYFDSKVLSRAHAEVWYENDKVYIKDIKSSNGTFINGTRLSPESQESEPFELHSEDVVDFGIDILTDDNKDILHRRVACRVFLVMTPEDALKLRSDFTSLYRGGVHGGSLGNAGLCPGAEGGFRRNKSNVNVDQVIMRLQSELQKSSMVGSDLHALGTSIQKIHDTLEGGAVPVQDAPYQELVPASAPHDHSSDSTKQVQLNPASAASLETQLANTHNLLASHVEKIKHLEETLASYERVKDEFSSLKCEVEEMRLELRNQRRQEDSPKQTLDTLSGVRILEDGFDDATSVGSVETVVADASHGALPDDTMTDHSMDASDVTITKDEECVVPPSASTGSQDSAVMPALLSRIERLEKALQQQPQRLDPDASSEKTDFSFQEWKNNFERRWEEQTLGWKNAQQKINDAFESRSLSRTPKSSSFTSLLIWLSKHDSEMPIMKVSIEFLCKLLFLVVSTIVGVVISLGMAKLLLPLIDVLYG</sequence>
<dbReference type="Proteomes" id="UP000269793">
    <property type="component" value="Chromosome I"/>
</dbReference>
<dbReference type="STRING" id="425264.A0A3G2RZS3"/>
<dbReference type="OrthoDB" id="687730at2759"/>
<dbReference type="InterPro" id="IPR051176">
    <property type="entry name" value="Cent_Immune-Sig_Mod"/>
</dbReference>
<accession>A0A3G2RZS3</accession>
<dbReference type="InterPro" id="IPR000253">
    <property type="entry name" value="FHA_dom"/>
</dbReference>
<keyword evidence="2" id="KW-1133">Transmembrane helix</keyword>
<dbReference type="Pfam" id="PF00498">
    <property type="entry name" value="FHA"/>
    <property type="match status" value="1"/>
</dbReference>
<dbReference type="EMBL" id="CP033148">
    <property type="protein sequence ID" value="AYO41220.1"/>
    <property type="molecule type" value="Genomic_DNA"/>
</dbReference>
<dbReference type="InterPro" id="IPR008984">
    <property type="entry name" value="SMAD_FHA_dom_sf"/>
</dbReference>
<keyword evidence="5" id="KW-1185">Reference proteome</keyword>
<dbReference type="VEuPathDB" id="FungiDB:DNF11_0270"/>
<feature type="coiled-coil region" evidence="1">
    <location>
        <begin position="300"/>
        <end position="344"/>
    </location>
</feature>
<name>A0A3G2RZS3_MALR7</name>
<evidence type="ECO:0000313" key="5">
    <source>
        <dbReference type="Proteomes" id="UP000269793"/>
    </source>
</evidence>
<feature type="transmembrane region" description="Helical" evidence="2">
    <location>
        <begin position="529"/>
        <end position="551"/>
    </location>
</feature>
<keyword evidence="2" id="KW-0812">Transmembrane</keyword>
<dbReference type="SUPFAM" id="SSF49879">
    <property type="entry name" value="SMAD/FHA domain"/>
    <property type="match status" value="1"/>
</dbReference>